<sequence length="176" mass="19732">MTSNRHYWGKDAVLWADSLLQQMSPGSTVELVFSGKSTMQSIKSIVDNPVLGQIKSLLDIGTNPLNVVKTLNRTREDFKDKQREDALIAALGAVEPGDEESKLAGILQPQDINFIGDDLVMAYPKYSVDFLVQQGRVSLLQQPSFLQLARGQAALFYRPRVQWTRCTPEAWFSAMR</sequence>
<evidence type="ECO:0000313" key="2">
    <source>
        <dbReference type="Proteomes" id="UP000198290"/>
    </source>
</evidence>
<dbReference type="Proteomes" id="UP000198290">
    <property type="component" value="Chromosome"/>
</dbReference>
<evidence type="ECO:0000313" key="1">
    <source>
        <dbReference type="EMBL" id="BBF86798.1"/>
    </source>
</evidence>
<gene>
    <name evidence="1" type="ORF">DLM_3201</name>
</gene>
<proteinExistence type="predicted"/>
<reference evidence="2" key="1">
    <citation type="journal article" date="2017" name="Biotechnol. Biofuels">
        <title>Evaluation of environmental bacterial communities as a factor affecting the growth of duckweed Lemna minor.</title>
        <authorList>
            <person name="Ishizawa H."/>
            <person name="Kuroda M."/>
            <person name="Morikawa M."/>
            <person name="Ike M."/>
        </authorList>
    </citation>
    <scope>NUCLEOTIDE SEQUENCE [LARGE SCALE GENOMIC DNA]</scope>
    <source>
        <strain evidence="2">H3</strain>
    </source>
</reference>
<accession>A0A3G9GG04</accession>
<keyword evidence="2" id="KW-1185">Reference proteome</keyword>
<protein>
    <submittedName>
        <fullName evidence="1">Uncharacterized protein</fullName>
    </submittedName>
</protein>
<dbReference type="AlphaFoldDB" id="A0A3G9GG04"/>
<dbReference type="KEGG" id="amah:DLM_3201"/>
<reference evidence="2" key="3">
    <citation type="journal article" date="2017" name="Plant Physiol. Biochem.">
        <title>Differential oxidative and antioxidative response of duckweed Lemna minor toward plant growth promoting/inhibiting bacteria.</title>
        <authorList>
            <person name="Ishizawa H."/>
            <person name="Kuroda M."/>
            <person name="Morikawa M."/>
            <person name="Ike M."/>
        </authorList>
    </citation>
    <scope>NUCLEOTIDE SEQUENCE [LARGE SCALE GENOMIC DNA]</scope>
    <source>
        <strain evidence="2">H3</strain>
    </source>
</reference>
<dbReference type="EMBL" id="AP018823">
    <property type="protein sequence ID" value="BBF86798.1"/>
    <property type="molecule type" value="Genomic_DNA"/>
</dbReference>
<name>A0A3G9GG04_9NEIS</name>
<organism evidence="1 2">
    <name type="scientific">Aquitalea magnusonii</name>
    <dbReference type="NCBI Taxonomy" id="332411"/>
    <lineage>
        <taxon>Bacteria</taxon>
        <taxon>Pseudomonadati</taxon>
        <taxon>Pseudomonadota</taxon>
        <taxon>Betaproteobacteria</taxon>
        <taxon>Neisseriales</taxon>
        <taxon>Chromobacteriaceae</taxon>
        <taxon>Aquitalea</taxon>
    </lineage>
</organism>
<reference evidence="1 2" key="2">
    <citation type="journal article" date="2017" name="Genome Announc.">
        <title>Draft genome sequence of Aquitalea magnusonii strain H3, a plant growth-promoting bacterium of duckweed Lemna minor.</title>
        <authorList>
            <person name="Ishizawa H."/>
            <person name="Kuroda M."/>
            <person name="Ike M."/>
        </authorList>
    </citation>
    <scope>NUCLEOTIDE SEQUENCE [LARGE SCALE GENOMIC DNA]</scope>
    <source>
        <strain evidence="1 2">H3</strain>
    </source>
</reference>